<proteinExistence type="inferred from homology"/>
<dbReference type="PANTHER" id="PTHR38683">
    <property type="entry name" value="CHORISMATE PYRUVATE-LYASE"/>
    <property type="match status" value="1"/>
</dbReference>
<dbReference type="EC" id="4.1.3.40" evidence="4"/>
<feature type="binding site" evidence="4">
    <location>
        <position position="161"/>
    </location>
    <ligand>
        <name>substrate</name>
    </ligand>
</feature>
<accession>A0ABS5T4F2</accession>
<dbReference type="GO" id="GO:0008813">
    <property type="term" value="F:chorismate lyase activity"/>
    <property type="evidence" value="ECO:0007669"/>
    <property type="project" value="UniProtKB-EC"/>
</dbReference>
<keyword evidence="1 4" id="KW-0963">Cytoplasm</keyword>
<comment type="caution">
    <text evidence="5">The sequence shown here is derived from an EMBL/GenBank/DDBJ whole genome shotgun (WGS) entry which is preliminary data.</text>
</comment>
<keyword evidence="6" id="KW-1185">Reference proteome</keyword>
<comment type="similarity">
    <text evidence="4">Belongs to the UbiC family.</text>
</comment>
<dbReference type="NCBIfam" id="NF008656">
    <property type="entry name" value="PRK11655.1"/>
    <property type="match status" value="1"/>
</dbReference>
<keyword evidence="4" id="KW-0670">Pyruvate</keyword>
<dbReference type="PANTHER" id="PTHR38683:SF1">
    <property type="entry name" value="CHORISMATE PYRUVATE-LYASE"/>
    <property type="match status" value="1"/>
</dbReference>
<dbReference type="Gene3D" id="3.40.1410.10">
    <property type="entry name" value="Chorismate lyase-like"/>
    <property type="match status" value="1"/>
</dbReference>
<dbReference type="InterPro" id="IPR007440">
    <property type="entry name" value="Chorismate--pyruvate_lyase"/>
</dbReference>
<comment type="pathway">
    <text evidence="4">Cofactor biosynthesis; ubiquinone biosynthesis.</text>
</comment>
<evidence type="ECO:0000256" key="4">
    <source>
        <dbReference type="HAMAP-Rule" id="MF_01632"/>
    </source>
</evidence>
<organism evidence="5 6">
    <name type="scientific">Rosenbergiella australiborealis</name>
    <dbReference type="NCBI Taxonomy" id="1544696"/>
    <lineage>
        <taxon>Bacteria</taxon>
        <taxon>Pseudomonadati</taxon>
        <taxon>Pseudomonadota</taxon>
        <taxon>Gammaproteobacteria</taxon>
        <taxon>Enterobacterales</taxon>
        <taxon>Erwiniaceae</taxon>
        <taxon>Rosenbergiella</taxon>
    </lineage>
</organism>
<dbReference type="InterPro" id="IPR028978">
    <property type="entry name" value="Chorismate_lyase_/UTRA_dom_sf"/>
</dbReference>
<keyword evidence="2 4" id="KW-0831">Ubiquinone biosynthesis</keyword>
<gene>
    <name evidence="4 5" type="primary">ubiC</name>
    <name evidence="5" type="ORF">HGT73_07540</name>
</gene>
<evidence type="ECO:0000256" key="1">
    <source>
        <dbReference type="ARBA" id="ARBA00022490"/>
    </source>
</evidence>
<dbReference type="RefSeq" id="WP_214213249.1">
    <property type="nucleotide sequence ID" value="NZ_JABBFO010000005.1"/>
</dbReference>
<dbReference type="HAMAP" id="MF_01632">
    <property type="entry name" value="UbiC"/>
    <property type="match status" value="1"/>
</dbReference>
<evidence type="ECO:0000256" key="2">
    <source>
        <dbReference type="ARBA" id="ARBA00022688"/>
    </source>
</evidence>
<feature type="binding site" evidence="4">
    <location>
        <position position="36"/>
    </location>
    <ligand>
        <name>substrate</name>
    </ligand>
</feature>
<dbReference type="SUPFAM" id="SSF64288">
    <property type="entry name" value="Chorismate lyase-like"/>
    <property type="match status" value="1"/>
</dbReference>
<feature type="binding site" evidence="4">
    <location>
        <position position="82"/>
    </location>
    <ligand>
        <name>substrate</name>
    </ligand>
</feature>
<sequence length="187" mass="20592">MGYQPVETLLTDHFSALSATACLPEIYSWLVDESSMTARLEALCRVLEVSIVKEGFITALGLSADEQSLLRPHANDQRFWLREVQLIADGSPWLAGRTVIPENTLQGPETALTALGNRPLGHYLFQNTSLSRDYLNPGIIGGLWARRSLLRLAKKPLLLTEIFLPDSPLYQSSAKGSSACTLLPVQK</sequence>
<dbReference type="Proteomes" id="UP000786875">
    <property type="component" value="Unassembled WGS sequence"/>
</dbReference>
<comment type="subunit">
    <text evidence="4">Monomer.</text>
</comment>
<comment type="function">
    <text evidence="4">Removes the pyruvyl group from chorismate, with concomitant aromatization of the ring, to provide 4-hydroxybenzoate (4HB) for the ubiquinone pathway.</text>
</comment>
<protein>
    <recommendedName>
        <fullName evidence="4">Chorismate pyruvate-lyase</fullName>
        <shortName evidence="4">CL</shortName>
        <shortName evidence="4">CPL</shortName>
        <ecNumber evidence="4">4.1.3.40</ecNumber>
    </recommendedName>
</protein>
<feature type="binding site" evidence="4">
    <location>
        <position position="120"/>
    </location>
    <ligand>
        <name>substrate</name>
    </ligand>
</feature>
<name>A0ABS5T4F2_9GAMM</name>
<evidence type="ECO:0000313" key="5">
    <source>
        <dbReference type="EMBL" id="MBT0727237.1"/>
    </source>
</evidence>
<comment type="subcellular location">
    <subcellularLocation>
        <location evidence="4">Cytoplasm</location>
    </subcellularLocation>
</comment>
<evidence type="ECO:0000313" key="6">
    <source>
        <dbReference type="Proteomes" id="UP000786875"/>
    </source>
</evidence>
<dbReference type="EMBL" id="JABBFO010000005">
    <property type="protein sequence ID" value="MBT0727237.1"/>
    <property type="molecule type" value="Genomic_DNA"/>
</dbReference>
<comment type="catalytic activity">
    <reaction evidence="4">
        <text>chorismate = 4-hydroxybenzoate + pyruvate</text>
        <dbReference type="Rhea" id="RHEA:16505"/>
        <dbReference type="ChEBI" id="CHEBI:15361"/>
        <dbReference type="ChEBI" id="CHEBI:17879"/>
        <dbReference type="ChEBI" id="CHEBI:29748"/>
        <dbReference type="EC" id="4.1.3.40"/>
    </reaction>
</comment>
<reference evidence="5 6" key="1">
    <citation type="submission" date="2020-04" db="EMBL/GenBank/DDBJ databases">
        <title>Genome sequencing of Rosenbergiella species.</title>
        <authorList>
            <person name="Alvarez-Perez S."/>
            <person name="Lievens B."/>
        </authorList>
    </citation>
    <scope>NUCLEOTIDE SEQUENCE [LARGE SCALE GENOMIC DNA]</scope>
    <source>
        <strain evidence="5 6">CdVSA20.1</strain>
    </source>
</reference>
<dbReference type="Pfam" id="PF04345">
    <property type="entry name" value="Chor_lyase"/>
    <property type="match status" value="1"/>
</dbReference>
<evidence type="ECO:0000256" key="3">
    <source>
        <dbReference type="ARBA" id="ARBA00023239"/>
    </source>
</evidence>
<keyword evidence="3 4" id="KW-0456">Lyase</keyword>